<feature type="compositionally biased region" description="Polar residues" evidence="1">
    <location>
        <begin position="37"/>
        <end position="77"/>
    </location>
</feature>
<evidence type="ECO:0000256" key="1">
    <source>
        <dbReference type="SAM" id="MobiDB-lite"/>
    </source>
</evidence>
<evidence type="ECO:0000313" key="3">
    <source>
        <dbReference type="EMBL" id="KAK9682801.1"/>
    </source>
</evidence>
<feature type="compositionally biased region" description="Acidic residues" evidence="1">
    <location>
        <begin position="101"/>
        <end position="112"/>
    </location>
</feature>
<dbReference type="AlphaFoldDB" id="A0AAW1I029"/>
<feature type="domain" description="Myb-like" evidence="2">
    <location>
        <begin position="118"/>
        <end position="191"/>
    </location>
</feature>
<evidence type="ECO:0000313" key="4">
    <source>
        <dbReference type="Proteomes" id="UP001443914"/>
    </source>
</evidence>
<keyword evidence="4" id="KW-1185">Reference proteome</keyword>
<dbReference type="Proteomes" id="UP001443914">
    <property type="component" value="Unassembled WGS sequence"/>
</dbReference>
<accession>A0AAW1I029</accession>
<comment type="caution">
    <text evidence="3">The sequence shown here is derived from an EMBL/GenBank/DDBJ whole genome shotgun (WGS) entry which is preliminary data.</text>
</comment>
<dbReference type="EMBL" id="JBDFQZ010000010">
    <property type="protein sequence ID" value="KAK9682801.1"/>
    <property type="molecule type" value="Genomic_DNA"/>
</dbReference>
<organism evidence="3 4">
    <name type="scientific">Saponaria officinalis</name>
    <name type="common">Common soapwort</name>
    <name type="synonym">Lychnis saponaria</name>
    <dbReference type="NCBI Taxonomy" id="3572"/>
    <lineage>
        <taxon>Eukaryota</taxon>
        <taxon>Viridiplantae</taxon>
        <taxon>Streptophyta</taxon>
        <taxon>Embryophyta</taxon>
        <taxon>Tracheophyta</taxon>
        <taxon>Spermatophyta</taxon>
        <taxon>Magnoliopsida</taxon>
        <taxon>eudicotyledons</taxon>
        <taxon>Gunneridae</taxon>
        <taxon>Pentapetalae</taxon>
        <taxon>Caryophyllales</taxon>
        <taxon>Caryophyllaceae</taxon>
        <taxon>Caryophylleae</taxon>
        <taxon>Saponaria</taxon>
    </lineage>
</organism>
<dbReference type="PANTHER" id="PTHR45023">
    <property type="match status" value="1"/>
</dbReference>
<reference evidence="3" key="1">
    <citation type="submission" date="2024-03" db="EMBL/GenBank/DDBJ databases">
        <title>WGS assembly of Saponaria officinalis var. Norfolk2.</title>
        <authorList>
            <person name="Jenkins J."/>
            <person name="Shu S."/>
            <person name="Grimwood J."/>
            <person name="Barry K."/>
            <person name="Goodstein D."/>
            <person name="Schmutz J."/>
            <person name="Leebens-Mack J."/>
            <person name="Osbourn A."/>
        </authorList>
    </citation>
    <scope>NUCLEOTIDE SEQUENCE [LARGE SCALE GENOMIC DNA]</scope>
    <source>
        <strain evidence="3">JIC</strain>
    </source>
</reference>
<gene>
    <name evidence="3" type="ORF">RND81_10G097300</name>
</gene>
<feature type="region of interest" description="Disordered" evidence="1">
    <location>
        <begin position="37"/>
        <end position="123"/>
    </location>
</feature>
<name>A0AAW1I029_SAPOF</name>
<feature type="compositionally biased region" description="Basic and acidic residues" evidence="1">
    <location>
        <begin position="113"/>
        <end position="123"/>
    </location>
</feature>
<protein>
    <recommendedName>
        <fullName evidence="2">Myb-like domain-containing protein</fullName>
    </recommendedName>
</protein>
<sequence length="361" mass="41308">MSQNTNQPILFDPNILNDPLFQSAFHDFVTQRRSNNNEYPTQLNASPRNTFPVSQQILNNSPGIGISMSQNIDQYPTTPGGDDSSNRTPIISQEVEAAQGGDDDDDDEDEAEQVTKGKEKVTKERWGKEEDKVLVSGYLNCGGDPEEGTDQTKSKLWKEIKRIYDTENQRRSSIIHPRTMKSIKRCWATINECVTLWVSQLGEAERMRLSGMAIENVEERAHELYSQKKNGKNFTFYHCWVEMKHLPRWMTGKDSTVISQGSSKRSTDDACLLRPDGVKKVKAQRKSKGVSTSLDDFNTTLSGMQESRGMIAKHITDLIDYQKERDAKKMRFKMFSLFMSKSYLEPEEAAYLEKLKQEFMQ</sequence>
<dbReference type="PANTHER" id="PTHR45023:SF4">
    <property type="entry name" value="GLYCINE-RICH PROTEIN-RELATED"/>
    <property type="match status" value="1"/>
</dbReference>
<proteinExistence type="predicted"/>
<evidence type="ECO:0000259" key="2">
    <source>
        <dbReference type="PROSITE" id="PS50090"/>
    </source>
</evidence>
<dbReference type="PROSITE" id="PS50090">
    <property type="entry name" value="MYB_LIKE"/>
    <property type="match status" value="1"/>
</dbReference>
<dbReference type="InterPro" id="IPR001005">
    <property type="entry name" value="SANT/Myb"/>
</dbReference>